<keyword evidence="2" id="KW-0547">Nucleotide-binding</keyword>
<dbReference type="InterPro" id="IPR003439">
    <property type="entry name" value="ABC_transporter-like_ATP-bd"/>
</dbReference>
<proteinExistence type="predicted"/>
<dbReference type="PANTHER" id="PTHR42939">
    <property type="entry name" value="ABC TRANSPORTER ATP-BINDING PROTEIN ALBC-RELATED"/>
    <property type="match status" value="1"/>
</dbReference>
<dbReference type="PROSITE" id="PS50893">
    <property type="entry name" value="ABC_TRANSPORTER_2"/>
    <property type="match status" value="1"/>
</dbReference>
<gene>
    <name evidence="5" type="ORF">LX73_1178</name>
</gene>
<keyword evidence="6" id="KW-1185">Reference proteome</keyword>
<dbReference type="AlphaFoldDB" id="A0A5D3YHU2"/>
<dbReference type="InterPro" id="IPR027417">
    <property type="entry name" value="P-loop_NTPase"/>
</dbReference>
<dbReference type="InterPro" id="IPR051782">
    <property type="entry name" value="ABC_Transporter_VariousFunc"/>
</dbReference>
<dbReference type="Gene3D" id="3.40.50.300">
    <property type="entry name" value="P-loop containing nucleotide triphosphate hydrolases"/>
    <property type="match status" value="1"/>
</dbReference>
<dbReference type="Pfam" id="PF00005">
    <property type="entry name" value="ABC_tran"/>
    <property type="match status" value="1"/>
</dbReference>
<sequence>MLKAQNVTKTFKKSGGNAFRLQIDELEISEGSFTAILGPNGSGKSTFLKTILNLLFADTGQISLLGTSHKNKESRSKVSYLPENFSFPKNLTVEQMLHTFANLKDNNPDDLDAKIAELAEAFNVDYLDKKIKKLSKGMTQTVALMHTFLSDDKFYILDEPFNGLDAVQKKAIMDYIFHLQAEHKISILITTHILSDIDKTCDTLHLIKDGEIINTASKTEIQGEFGSVEDYYLNNFEHKTETTP</sequence>
<dbReference type="EMBL" id="VNHY01000002">
    <property type="protein sequence ID" value="TYP93474.1"/>
    <property type="molecule type" value="Genomic_DNA"/>
</dbReference>
<keyword evidence="3 5" id="KW-0067">ATP-binding</keyword>
<dbReference type="PANTHER" id="PTHR42939:SF1">
    <property type="entry name" value="ABC TRANSPORTER ATP-BINDING PROTEIN ALBC-RELATED"/>
    <property type="match status" value="1"/>
</dbReference>
<dbReference type="SMART" id="SM00382">
    <property type="entry name" value="AAA"/>
    <property type="match status" value="1"/>
</dbReference>
<evidence type="ECO:0000256" key="2">
    <source>
        <dbReference type="ARBA" id="ARBA00022741"/>
    </source>
</evidence>
<name>A0A5D3YHU2_9BACT</name>
<dbReference type="SUPFAM" id="SSF52540">
    <property type="entry name" value="P-loop containing nucleoside triphosphate hydrolases"/>
    <property type="match status" value="1"/>
</dbReference>
<evidence type="ECO:0000313" key="6">
    <source>
        <dbReference type="Proteomes" id="UP000324595"/>
    </source>
</evidence>
<keyword evidence="1" id="KW-0813">Transport</keyword>
<organism evidence="5 6">
    <name type="scientific">Fodinibius salinus</name>
    <dbReference type="NCBI Taxonomy" id="860790"/>
    <lineage>
        <taxon>Bacteria</taxon>
        <taxon>Pseudomonadati</taxon>
        <taxon>Balneolota</taxon>
        <taxon>Balneolia</taxon>
        <taxon>Balneolales</taxon>
        <taxon>Balneolaceae</taxon>
        <taxon>Fodinibius</taxon>
    </lineage>
</organism>
<accession>A0A5D3YHU2</accession>
<protein>
    <submittedName>
        <fullName evidence="5">ABC-2 type transport system ATP-binding protein</fullName>
    </submittedName>
</protein>
<reference evidence="5 6" key="1">
    <citation type="submission" date="2019-07" db="EMBL/GenBank/DDBJ databases">
        <title>Genomic Encyclopedia of Archaeal and Bacterial Type Strains, Phase II (KMG-II): from individual species to whole genera.</title>
        <authorList>
            <person name="Goeker M."/>
        </authorList>
    </citation>
    <scope>NUCLEOTIDE SEQUENCE [LARGE SCALE GENOMIC DNA]</scope>
    <source>
        <strain evidence="5 6">DSM 21935</strain>
    </source>
</reference>
<evidence type="ECO:0000259" key="4">
    <source>
        <dbReference type="PROSITE" id="PS50893"/>
    </source>
</evidence>
<dbReference type="GO" id="GO:0016887">
    <property type="term" value="F:ATP hydrolysis activity"/>
    <property type="evidence" value="ECO:0007669"/>
    <property type="project" value="InterPro"/>
</dbReference>
<dbReference type="Proteomes" id="UP000324595">
    <property type="component" value="Unassembled WGS sequence"/>
</dbReference>
<feature type="domain" description="ABC transporter" evidence="4">
    <location>
        <begin position="2"/>
        <end position="234"/>
    </location>
</feature>
<evidence type="ECO:0000313" key="5">
    <source>
        <dbReference type="EMBL" id="TYP93474.1"/>
    </source>
</evidence>
<dbReference type="CDD" id="cd03230">
    <property type="entry name" value="ABC_DR_subfamily_A"/>
    <property type="match status" value="1"/>
</dbReference>
<dbReference type="GO" id="GO:0005524">
    <property type="term" value="F:ATP binding"/>
    <property type="evidence" value="ECO:0007669"/>
    <property type="project" value="UniProtKB-KW"/>
</dbReference>
<evidence type="ECO:0000256" key="1">
    <source>
        <dbReference type="ARBA" id="ARBA00022448"/>
    </source>
</evidence>
<dbReference type="InterPro" id="IPR003593">
    <property type="entry name" value="AAA+_ATPase"/>
</dbReference>
<evidence type="ECO:0000256" key="3">
    <source>
        <dbReference type="ARBA" id="ARBA00022840"/>
    </source>
</evidence>
<comment type="caution">
    <text evidence="5">The sequence shown here is derived from an EMBL/GenBank/DDBJ whole genome shotgun (WGS) entry which is preliminary data.</text>
</comment>